<dbReference type="PANTHER" id="PTHR43829:SF9">
    <property type="entry name" value="AQUAPORIN-9"/>
    <property type="match status" value="1"/>
</dbReference>
<organism evidence="9 10">
    <name type="scientific">Candidatus Hepatoplasma crinochetorum Av</name>
    <dbReference type="NCBI Taxonomy" id="1427984"/>
    <lineage>
        <taxon>Bacteria</taxon>
        <taxon>Bacillati</taxon>
        <taxon>Mycoplasmatota</taxon>
        <taxon>Mollicutes</taxon>
        <taxon>Candidatus Hepatoplasmataceae</taxon>
        <taxon>Candidatus Hepatoplasma</taxon>
    </lineage>
</organism>
<dbReference type="AlphaFoldDB" id="W8GJT9"/>
<dbReference type="GO" id="GO:0005886">
    <property type="term" value="C:plasma membrane"/>
    <property type="evidence" value="ECO:0007669"/>
    <property type="project" value="TreeGrafter"/>
</dbReference>
<evidence type="ECO:0000256" key="6">
    <source>
        <dbReference type="ARBA" id="ARBA00023136"/>
    </source>
</evidence>
<dbReference type="STRING" id="1427984.X271_00387"/>
<sequence length="246" mass="27772">MVWWGIALSEFFGTFFLILLGLGINADSTLKGTYIKNNNWLLGSFGWAFAYFIGGSIAYYSGGNINPIISLSVWLTDQITFVQFLDYIFFQILGAFFAIVIINFLYLDQLKKTDDQERIANVFYTIPAIKDYKFNFLTEIIASFVLVTAFLSSVWYGFNFFEPLFMALVVFAIALSLGGLTGYAINPTRDLIPRIYHSLFKIPNKGKTNWSYSWVPTIGPIIGSLLSTGLIWIIIEIIGEGNPFNN</sequence>
<keyword evidence="3 7" id="KW-0813">Transport</keyword>
<evidence type="ECO:0000256" key="8">
    <source>
        <dbReference type="SAM" id="Phobius"/>
    </source>
</evidence>
<dbReference type="EMBL" id="CP006932">
    <property type="protein sequence ID" value="AHK22492.1"/>
    <property type="molecule type" value="Genomic_DNA"/>
</dbReference>
<dbReference type="PANTHER" id="PTHR43829">
    <property type="entry name" value="AQUAPORIN OR AQUAGLYCEROPORIN RELATED"/>
    <property type="match status" value="1"/>
</dbReference>
<dbReference type="Proteomes" id="UP000019450">
    <property type="component" value="Chromosome"/>
</dbReference>
<dbReference type="eggNOG" id="COG0580">
    <property type="taxonomic scope" value="Bacteria"/>
</dbReference>
<evidence type="ECO:0000256" key="7">
    <source>
        <dbReference type="RuleBase" id="RU000477"/>
    </source>
</evidence>
<feature type="transmembrane region" description="Helical" evidence="8">
    <location>
        <begin position="136"/>
        <end position="158"/>
    </location>
</feature>
<comment type="subcellular location">
    <subcellularLocation>
        <location evidence="1">Membrane</location>
        <topology evidence="1">Multi-pass membrane protein</topology>
    </subcellularLocation>
</comment>
<evidence type="ECO:0000256" key="4">
    <source>
        <dbReference type="ARBA" id="ARBA00022692"/>
    </source>
</evidence>
<dbReference type="InterPro" id="IPR000425">
    <property type="entry name" value="MIP"/>
</dbReference>
<gene>
    <name evidence="9" type="primary">gla_2</name>
    <name evidence="9" type="ORF">X271_00387</name>
</gene>
<evidence type="ECO:0000256" key="1">
    <source>
        <dbReference type="ARBA" id="ARBA00004141"/>
    </source>
</evidence>
<reference evidence="9 10" key="1">
    <citation type="journal article" date="2014" name="Genome Biol. Evol.">
        <title>Phylogenomics of "Candidatus Hepatoplasma crinochetorum," a Lineage of Mollicutes Associated with Noninsect Arthropods.</title>
        <authorList>
            <person name="Leclercq S."/>
            <person name="Dittmer J."/>
            <person name="Bouchon D."/>
            <person name="Cordaux R."/>
        </authorList>
    </citation>
    <scope>NUCLEOTIDE SEQUENCE [LARGE SCALE GENOMIC DNA]</scope>
    <source>
        <strain evidence="9 10">Av</strain>
    </source>
</reference>
<evidence type="ECO:0000256" key="2">
    <source>
        <dbReference type="ARBA" id="ARBA00006175"/>
    </source>
</evidence>
<evidence type="ECO:0000256" key="3">
    <source>
        <dbReference type="ARBA" id="ARBA00022448"/>
    </source>
</evidence>
<name>W8GJT9_9MOLU</name>
<feature type="transmembrane region" description="Helical" evidence="8">
    <location>
        <begin position="81"/>
        <end position="106"/>
    </location>
</feature>
<dbReference type="GO" id="GO:0015254">
    <property type="term" value="F:glycerol channel activity"/>
    <property type="evidence" value="ECO:0007669"/>
    <property type="project" value="TreeGrafter"/>
</dbReference>
<dbReference type="SUPFAM" id="SSF81338">
    <property type="entry name" value="Aquaporin-like"/>
    <property type="match status" value="1"/>
</dbReference>
<feature type="transmembrane region" description="Helical" evidence="8">
    <location>
        <begin position="38"/>
        <end position="61"/>
    </location>
</feature>
<dbReference type="Pfam" id="PF00230">
    <property type="entry name" value="MIP"/>
    <property type="match status" value="1"/>
</dbReference>
<feature type="transmembrane region" description="Helical" evidence="8">
    <location>
        <begin position="164"/>
        <end position="185"/>
    </location>
</feature>
<comment type="similarity">
    <text evidence="2 7">Belongs to the MIP/aquaporin (TC 1.A.8) family.</text>
</comment>
<dbReference type="HOGENOM" id="CLU_020019_9_2_14"/>
<keyword evidence="6 8" id="KW-0472">Membrane</keyword>
<keyword evidence="4 7" id="KW-0812">Transmembrane</keyword>
<accession>W8GJT9</accession>
<dbReference type="KEGG" id="hcr:X271_00387"/>
<evidence type="ECO:0000313" key="9">
    <source>
        <dbReference type="EMBL" id="AHK22492.1"/>
    </source>
</evidence>
<dbReference type="Gene3D" id="1.20.1080.10">
    <property type="entry name" value="Glycerol uptake facilitator protein"/>
    <property type="match status" value="1"/>
</dbReference>
<dbReference type="InterPro" id="IPR050363">
    <property type="entry name" value="MIP/Aquaporin"/>
</dbReference>
<evidence type="ECO:0000256" key="5">
    <source>
        <dbReference type="ARBA" id="ARBA00022989"/>
    </source>
</evidence>
<dbReference type="PRINTS" id="PR00783">
    <property type="entry name" value="MINTRINSICP"/>
</dbReference>
<feature type="transmembrane region" description="Helical" evidence="8">
    <location>
        <begin position="6"/>
        <end position="26"/>
    </location>
</feature>
<keyword evidence="10" id="KW-1185">Reference proteome</keyword>
<evidence type="ECO:0000313" key="10">
    <source>
        <dbReference type="Proteomes" id="UP000019450"/>
    </source>
</evidence>
<dbReference type="PATRIC" id="fig|1427984.3.peg.373"/>
<dbReference type="OrthoDB" id="9807293at2"/>
<dbReference type="InterPro" id="IPR023271">
    <property type="entry name" value="Aquaporin-like"/>
</dbReference>
<keyword evidence="5 8" id="KW-1133">Transmembrane helix</keyword>
<proteinExistence type="inferred from homology"/>
<feature type="transmembrane region" description="Helical" evidence="8">
    <location>
        <begin position="214"/>
        <end position="235"/>
    </location>
</feature>
<protein>
    <submittedName>
        <fullName evidence="9">Glyceroaquaporin</fullName>
    </submittedName>
</protein>
<dbReference type="RefSeq" id="WP_025208784.1">
    <property type="nucleotide sequence ID" value="NZ_CP006932.1"/>
</dbReference>